<sequence length="62" mass="6958">MLSTSQVPGSVYLIVFSVAEGMLLLLFSGLQQQKSKISRRALAPVETTLVYTIRIKKRYLTL</sequence>
<dbReference type="EMBL" id="CP037421">
    <property type="protein sequence ID" value="QDT27346.1"/>
    <property type="molecule type" value="Genomic_DNA"/>
</dbReference>
<protein>
    <submittedName>
        <fullName evidence="2">Uncharacterized protein</fullName>
    </submittedName>
</protein>
<organism evidence="2 3">
    <name type="scientific">Gimesia panareensis</name>
    <dbReference type="NCBI Taxonomy" id="2527978"/>
    <lineage>
        <taxon>Bacteria</taxon>
        <taxon>Pseudomonadati</taxon>
        <taxon>Planctomycetota</taxon>
        <taxon>Planctomycetia</taxon>
        <taxon>Planctomycetales</taxon>
        <taxon>Planctomycetaceae</taxon>
        <taxon>Gimesia</taxon>
    </lineage>
</organism>
<gene>
    <name evidence="2" type="ORF">Enr10x_26630</name>
</gene>
<evidence type="ECO:0000256" key="1">
    <source>
        <dbReference type="SAM" id="Phobius"/>
    </source>
</evidence>
<keyword evidence="3" id="KW-1185">Reference proteome</keyword>
<feature type="transmembrane region" description="Helical" evidence="1">
    <location>
        <begin position="12"/>
        <end position="30"/>
    </location>
</feature>
<accession>A0A517Q6W5</accession>
<dbReference type="Proteomes" id="UP000315647">
    <property type="component" value="Chromosome"/>
</dbReference>
<name>A0A517Q6W5_9PLAN</name>
<reference evidence="2 3" key="1">
    <citation type="submission" date="2019-03" db="EMBL/GenBank/DDBJ databases">
        <title>Deep-cultivation of Planctomycetes and their phenomic and genomic characterization uncovers novel biology.</title>
        <authorList>
            <person name="Wiegand S."/>
            <person name="Jogler M."/>
            <person name="Boedeker C."/>
            <person name="Pinto D."/>
            <person name="Vollmers J."/>
            <person name="Rivas-Marin E."/>
            <person name="Kohn T."/>
            <person name="Peeters S.H."/>
            <person name="Heuer A."/>
            <person name="Rast P."/>
            <person name="Oberbeckmann S."/>
            <person name="Bunk B."/>
            <person name="Jeske O."/>
            <person name="Meyerdierks A."/>
            <person name="Storesund J.E."/>
            <person name="Kallscheuer N."/>
            <person name="Luecker S."/>
            <person name="Lage O.M."/>
            <person name="Pohl T."/>
            <person name="Merkel B.J."/>
            <person name="Hornburger P."/>
            <person name="Mueller R.-W."/>
            <person name="Bruemmer F."/>
            <person name="Labrenz M."/>
            <person name="Spormann A.M."/>
            <person name="Op den Camp H."/>
            <person name="Overmann J."/>
            <person name="Amann R."/>
            <person name="Jetten M.S.M."/>
            <person name="Mascher T."/>
            <person name="Medema M.H."/>
            <person name="Devos D.P."/>
            <person name="Kaster A.-K."/>
            <person name="Ovreas L."/>
            <person name="Rohde M."/>
            <person name="Galperin M.Y."/>
            <person name="Jogler C."/>
        </authorList>
    </citation>
    <scope>NUCLEOTIDE SEQUENCE [LARGE SCALE GENOMIC DNA]</scope>
    <source>
        <strain evidence="2 3">Enr10</strain>
    </source>
</reference>
<keyword evidence="1" id="KW-0472">Membrane</keyword>
<keyword evidence="1" id="KW-0812">Transmembrane</keyword>
<keyword evidence="1" id="KW-1133">Transmembrane helix</keyword>
<proteinExistence type="predicted"/>
<evidence type="ECO:0000313" key="3">
    <source>
        <dbReference type="Proteomes" id="UP000315647"/>
    </source>
</evidence>
<evidence type="ECO:0000313" key="2">
    <source>
        <dbReference type="EMBL" id="QDT27346.1"/>
    </source>
</evidence>
<dbReference type="AlphaFoldDB" id="A0A517Q6W5"/>